<dbReference type="PANTHER" id="PTHR47396:SF1">
    <property type="entry name" value="ATP-DEPENDENT HELICASE IRC3-RELATED"/>
    <property type="match status" value="1"/>
</dbReference>
<dbReference type="InterPro" id="IPR006935">
    <property type="entry name" value="Helicase/UvrB_N"/>
</dbReference>
<reference evidence="2" key="1">
    <citation type="submission" date="2021-01" db="EMBL/GenBank/DDBJ databases">
        <title>Description of Breznakiella homolactica.</title>
        <authorList>
            <person name="Song Y."/>
            <person name="Brune A."/>
        </authorList>
    </citation>
    <scope>NUCLEOTIDE SEQUENCE</scope>
    <source>
        <strain evidence="2">RmG30</strain>
    </source>
</reference>
<dbReference type="KEGG" id="bhc:JFL75_11535"/>
<proteinExistence type="predicted"/>
<accession>A0A7T8B9V2</accession>
<evidence type="ECO:0000313" key="3">
    <source>
        <dbReference type="Proteomes" id="UP000595917"/>
    </source>
</evidence>
<protein>
    <submittedName>
        <fullName evidence="2">DEAD/DEAH box helicase family protein</fullName>
    </submittedName>
</protein>
<feature type="domain" description="Helicase/UvrB N-terminal" evidence="1">
    <location>
        <begin position="1"/>
        <end position="247"/>
    </location>
</feature>
<dbReference type="REBASE" id="484261">
    <property type="entry name" value="SbaRmG30ORF11540P"/>
</dbReference>
<keyword evidence="2" id="KW-0347">Helicase</keyword>
<dbReference type="GO" id="GO:0005829">
    <property type="term" value="C:cytosol"/>
    <property type="evidence" value="ECO:0007669"/>
    <property type="project" value="TreeGrafter"/>
</dbReference>
<sequence>MELKNYQKAVIRNLSSYLDSVNTENNVIAAWKSYWLGQDINVGFGGVPTYNNVIDGVPHICTKVPTGGGKTFIACAAVKPIFNAMPLDKPRVVVWLVPSDSILTQTIETLSNAAHPYRQKLDAYFAGRVGVYTKDMLLNGQNFSPDTVRDMLTICVLSYGSLRIDSKKKDVRKVYQENGNLLRFAEYFKDDSVLLADTPDTALIQVLRHLSPITIVDESHNAGSDLSVEMLNNLNPSLVLDLTATPRKNSNIISYVDARELKKENMVKLPVVVYNRNTRQSVIQDAIQFQGSIEKQAIEQEKAGGEYIRPIVLFQAQPKTSEDSETFDKIKSTLVEMGIPKEQIAIKTSKIDDIGKTNLMSRDCPIRFIITVNALKEGWDCPFAYILASLANKTSTVDVEQILGRILRQPYAKQHSRPLLNTSYVFTCSKDFHATLENIVSGLNKAGFSRKDFRLGEDTLQEASPADEPIDQQLDIEAPAPSEMEDTFEDIVPSEVKAALEAGNDDTASEISKMVSAATQQAAEYNEAISGTDDIGFVGGELGDMLNQNVMQHQFAKEASKLRVPQFFLKTVPDLFGDEFELLEPDNLSDGFSLSGQDSQVNLELATGEMYRVDIQEHGEAIPKYKRASKEESEYIRNQLAKLPQEKKITRCIDLICDQINNNNRYATAEITEYVRRIVSDMTDEKIYAMETAIPTYALKIQKKIETLEEVYREKQFDKWLDSGKIVCRESYGLPKVITPALTIDSIPYSLYEAEKDDLNKFEKSVIDVVVSYDNIEWWHRIIERKGMRLNGFINHYPDFMVMTKSGKIVLIEAKGDYLDGDDSKTKLKLGRQWQAQAGANFRYFMVFKDKELGLDGAYTLDKFAEVMKDL</sequence>
<dbReference type="InterPro" id="IPR027417">
    <property type="entry name" value="P-loop_NTPase"/>
</dbReference>
<dbReference type="InterPro" id="IPR050742">
    <property type="entry name" value="Helicase_Restrict-Modif_Enz"/>
</dbReference>
<dbReference type="SUPFAM" id="SSF52540">
    <property type="entry name" value="P-loop containing nucleoside triphosphate hydrolases"/>
    <property type="match status" value="2"/>
</dbReference>
<gene>
    <name evidence="2" type="ORF">JFL75_11535</name>
</gene>
<keyword evidence="2" id="KW-0067">ATP-binding</keyword>
<keyword evidence="2" id="KW-0378">Hydrolase</keyword>
<dbReference type="AlphaFoldDB" id="A0A7T8B9V2"/>
<name>A0A7T8B9V2_9SPIR</name>
<dbReference type="GO" id="GO:0005524">
    <property type="term" value="F:ATP binding"/>
    <property type="evidence" value="ECO:0007669"/>
    <property type="project" value="InterPro"/>
</dbReference>
<keyword evidence="3" id="KW-1185">Reference proteome</keyword>
<dbReference type="RefSeq" id="WP_215624884.1">
    <property type="nucleotide sequence ID" value="NZ_CP067089.2"/>
</dbReference>
<dbReference type="CDD" id="cd18785">
    <property type="entry name" value="SF2_C"/>
    <property type="match status" value="1"/>
</dbReference>
<dbReference type="Pfam" id="PF04851">
    <property type="entry name" value="ResIII"/>
    <property type="match status" value="1"/>
</dbReference>
<evidence type="ECO:0000259" key="1">
    <source>
        <dbReference type="Pfam" id="PF04851"/>
    </source>
</evidence>
<keyword evidence="2" id="KW-0547">Nucleotide-binding</keyword>
<dbReference type="GO" id="GO:0016787">
    <property type="term" value="F:hydrolase activity"/>
    <property type="evidence" value="ECO:0007669"/>
    <property type="project" value="InterPro"/>
</dbReference>
<dbReference type="GO" id="GO:0003677">
    <property type="term" value="F:DNA binding"/>
    <property type="evidence" value="ECO:0007669"/>
    <property type="project" value="InterPro"/>
</dbReference>
<dbReference type="PANTHER" id="PTHR47396">
    <property type="entry name" value="TYPE I RESTRICTION ENZYME ECOKI R PROTEIN"/>
    <property type="match status" value="1"/>
</dbReference>
<evidence type="ECO:0000313" key="2">
    <source>
        <dbReference type="EMBL" id="QQO07578.1"/>
    </source>
</evidence>
<dbReference type="Proteomes" id="UP000595917">
    <property type="component" value="Chromosome"/>
</dbReference>
<dbReference type="EMBL" id="CP067089">
    <property type="protein sequence ID" value="QQO07578.1"/>
    <property type="molecule type" value="Genomic_DNA"/>
</dbReference>
<dbReference type="GO" id="GO:0004386">
    <property type="term" value="F:helicase activity"/>
    <property type="evidence" value="ECO:0007669"/>
    <property type="project" value="UniProtKB-KW"/>
</dbReference>
<organism evidence="2 3">
    <name type="scientific">Breznakiella homolactica</name>
    <dbReference type="NCBI Taxonomy" id="2798577"/>
    <lineage>
        <taxon>Bacteria</taxon>
        <taxon>Pseudomonadati</taxon>
        <taxon>Spirochaetota</taxon>
        <taxon>Spirochaetia</taxon>
        <taxon>Spirochaetales</taxon>
        <taxon>Breznakiellaceae</taxon>
        <taxon>Breznakiella</taxon>
    </lineage>
</organism>
<dbReference type="Gene3D" id="3.40.50.300">
    <property type="entry name" value="P-loop containing nucleotide triphosphate hydrolases"/>
    <property type="match status" value="1"/>
</dbReference>